<dbReference type="SUPFAM" id="SSF51735">
    <property type="entry name" value="NAD(P)-binding Rossmann-fold domains"/>
    <property type="match status" value="1"/>
</dbReference>
<dbReference type="PANTHER" id="PTHR43833">
    <property type="entry name" value="POTASSIUM CHANNEL PROTEIN 2-RELATED-RELATED"/>
    <property type="match status" value="1"/>
</dbReference>
<dbReference type="InterPro" id="IPR003148">
    <property type="entry name" value="RCK_N"/>
</dbReference>
<evidence type="ECO:0000313" key="4">
    <source>
        <dbReference type="EMBL" id="BDI32720.1"/>
    </source>
</evidence>
<keyword evidence="5" id="KW-1185">Reference proteome</keyword>
<sequence length="163" mass="17594">MSLSTASPLNVVILGCGRVGSTLAKQLSQEGHHVTVIDITSDAFRRLGTKFKGQRVVGTGLDRDTLEKAGLSKADVFIAVTQGDNTNIMAAQVAKKVFSIPRVHARIYDPIRSQAYREMGIITLCTTTIAAGVLHAAVLQTEESGAWQERLEAWDVEYPAQLG</sequence>
<dbReference type="Pfam" id="PF02254">
    <property type="entry name" value="TrkA_N"/>
    <property type="match status" value="1"/>
</dbReference>
<proteinExistence type="predicted"/>
<accession>A0A402CQI5</accession>
<dbReference type="InterPro" id="IPR006036">
    <property type="entry name" value="K_uptake_TrkA"/>
</dbReference>
<evidence type="ECO:0000259" key="3">
    <source>
        <dbReference type="PROSITE" id="PS51201"/>
    </source>
</evidence>
<dbReference type="PRINTS" id="PR00335">
    <property type="entry name" value="KUPTAKETRKA"/>
</dbReference>
<keyword evidence="1" id="KW-0813">Transport</keyword>
<dbReference type="Gene3D" id="3.40.50.720">
    <property type="entry name" value="NAD(P)-binding Rossmann-like Domain"/>
    <property type="match status" value="1"/>
</dbReference>
<feature type="domain" description="RCK N-terminal" evidence="3">
    <location>
        <begin position="8"/>
        <end position="126"/>
    </location>
</feature>
<dbReference type="GO" id="GO:0005886">
    <property type="term" value="C:plasma membrane"/>
    <property type="evidence" value="ECO:0007669"/>
    <property type="project" value="InterPro"/>
</dbReference>
<keyword evidence="1" id="KW-0633">Potassium transport</keyword>
<organism evidence="4 5">
    <name type="scientific">Capsulimonas corticalis</name>
    <dbReference type="NCBI Taxonomy" id="2219043"/>
    <lineage>
        <taxon>Bacteria</taxon>
        <taxon>Bacillati</taxon>
        <taxon>Armatimonadota</taxon>
        <taxon>Armatimonadia</taxon>
        <taxon>Capsulimonadales</taxon>
        <taxon>Capsulimonadaceae</taxon>
        <taxon>Capsulimonas</taxon>
    </lineage>
</organism>
<dbReference type="GO" id="GO:0015079">
    <property type="term" value="F:potassium ion transmembrane transporter activity"/>
    <property type="evidence" value="ECO:0007669"/>
    <property type="project" value="InterPro"/>
</dbReference>
<dbReference type="EMBL" id="AP025739">
    <property type="protein sequence ID" value="BDI32720.1"/>
    <property type="molecule type" value="Genomic_DNA"/>
</dbReference>
<dbReference type="InterPro" id="IPR050721">
    <property type="entry name" value="Trk_Ktr_HKT_K-transport"/>
</dbReference>
<evidence type="ECO:0000256" key="1">
    <source>
        <dbReference type="ARBA" id="ARBA00022538"/>
    </source>
</evidence>
<dbReference type="PROSITE" id="PS51201">
    <property type="entry name" value="RCK_N"/>
    <property type="match status" value="1"/>
</dbReference>
<keyword evidence="1" id="KW-0406">Ion transport</keyword>
<keyword evidence="2" id="KW-0630">Potassium</keyword>
<name>A0A402CQI5_9BACT</name>
<evidence type="ECO:0000256" key="2">
    <source>
        <dbReference type="ARBA" id="ARBA00022958"/>
    </source>
</evidence>
<dbReference type="InterPro" id="IPR036291">
    <property type="entry name" value="NAD(P)-bd_dom_sf"/>
</dbReference>
<dbReference type="PANTHER" id="PTHR43833:SF8">
    <property type="entry name" value="TRK SYSTEM POTASSIUM UPTAKE PROTEIN TRKA"/>
    <property type="match status" value="1"/>
</dbReference>
<dbReference type="AlphaFoldDB" id="A0A402CQI5"/>
<dbReference type="Proteomes" id="UP000287394">
    <property type="component" value="Chromosome"/>
</dbReference>
<dbReference type="KEGG" id="ccot:CCAX7_47710"/>
<gene>
    <name evidence="4" type="ORF">CCAX7_47710</name>
</gene>
<evidence type="ECO:0000313" key="5">
    <source>
        <dbReference type="Proteomes" id="UP000287394"/>
    </source>
</evidence>
<reference evidence="4 5" key="1">
    <citation type="journal article" date="2019" name="Int. J. Syst. Evol. Microbiol.">
        <title>Capsulimonas corticalis gen. nov., sp. nov., an aerobic capsulated bacterium, of a novel bacterial order, Capsulimonadales ord. nov., of the class Armatimonadia of the phylum Armatimonadetes.</title>
        <authorList>
            <person name="Li J."/>
            <person name="Kudo C."/>
            <person name="Tonouchi A."/>
        </authorList>
    </citation>
    <scope>NUCLEOTIDE SEQUENCE [LARGE SCALE GENOMIC DNA]</scope>
    <source>
        <strain evidence="4 5">AX-7</strain>
    </source>
</reference>
<protein>
    <recommendedName>
        <fullName evidence="3">RCK N-terminal domain-containing protein</fullName>
    </recommendedName>
</protein>